<reference evidence="1" key="1">
    <citation type="journal article" date="2015" name="Nature">
        <title>Complex archaea that bridge the gap between prokaryotes and eukaryotes.</title>
        <authorList>
            <person name="Spang A."/>
            <person name="Saw J.H."/>
            <person name="Jorgensen S.L."/>
            <person name="Zaremba-Niedzwiedzka K."/>
            <person name="Martijn J."/>
            <person name="Lind A.E."/>
            <person name="van Eijk R."/>
            <person name="Schleper C."/>
            <person name="Guy L."/>
            <person name="Ettema T.J."/>
        </authorList>
    </citation>
    <scope>NUCLEOTIDE SEQUENCE</scope>
</reference>
<dbReference type="EMBL" id="LAZR01032599">
    <property type="protein sequence ID" value="KKL50432.1"/>
    <property type="molecule type" value="Genomic_DNA"/>
</dbReference>
<protein>
    <submittedName>
        <fullName evidence="1">Uncharacterized protein</fullName>
    </submittedName>
</protein>
<accession>A0A0F9FH48</accession>
<dbReference type="AlphaFoldDB" id="A0A0F9FH48"/>
<gene>
    <name evidence="1" type="ORF">LCGC14_2305550</name>
</gene>
<proteinExistence type="predicted"/>
<evidence type="ECO:0000313" key="1">
    <source>
        <dbReference type="EMBL" id="KKL50432.1"/>
    </source>
</evidence>
<comment type="caution">
    <text evidence="1">The sequence shown here is derived from an EMBL/GenBank/DDBJ whole genome shotgun (WGS) entry which is preliminary data.</text>
</comment>
<name>A0A0F9FH48_9ZZZZ</name>
<organism evidence="1">
    <name type="scientific">marine sediment metagenome</name>
    <dbReference type="NCBI Taxonomy" id="412755"/>
    <lineage>
        <taxon>unclassified sequences</taxon>
        <taxon>metagenomes</taxon>
        <taxon>ecological metagenomes</taxon>
    </lineage>
</organism>
<sequence>MPNTNFKSSAWGKRRSWSQAEEDMLVACLEPGGPHDAYDMPTLATYFHRVERALYNKIRSLGYDVPSQCPDGRKGSHQLTDLQITQLGQFYEAGATIQDCVLFYFVRYKKTITANTMRKLLAERAGVIIRSPGRALAA</sequence>